<accession>A0A1M5JXW3</accession>
<dbReference type="Proteomes" id="UP000190675">
    <property type="component" value="Chromosome I"/>
</dbReference>
<dbReference type="InterPro" id="IPR028896">
    <property type="entry name" value="GcvT/YgfZ/DmdA"/>
</dbReference>
<comment type="similarity">
    <text evidence="1">Belongs to the GcvT family.</text>
</comment>
<feature type="domain" description="GCVT N-terminal" evidence="3">
    <location>
        <begin position="592"/>
        <end position="860"/>
    </location>
</feature>
<gene>
    <name evidence="7" type="ORF">SAMN05444169_2521</name>
</gene>
<dbReference type="PANTHER" id="PTHR43757">
    <property type="entry name" value="AMINOMETHYLTRANSFERASE"/>
    <property type="match status" value="1"/>
</dbReference>
<evidence type="ECO:0000259" key="5">
    <source>
        <dbReference type="Pfam" id="PF08669"/>
    </source>
</evidence>
<dbReference type="InterPro" id="IPR036188">
    <property type="entry name" value="FAD/NAD-bd_sf"/>
</dbReference>
<dbReference type="EMBL" id="LT670818">
    <property type="protein sequence ID" value="SHG44863.1"/>
    <property type="molecule type" value="Genomic_DNA"/>
</dbReference>
<dbReference type="Gene3D" id="3.10.20.440">
    <property type="entry name" value="2Fe-2S iron-sulphur cluster binding domain, sarcosine oxidase, alpha subunit, N-terminal domain"/>
    <property type="match status" value="1"/>
</dbReference>
<reference evidence="7 8" key="1">
    <citation type="submission" date="2016-11" db="EMBL/GenBank/DDBJ databases">
        <authorList>
            <person name="Jaros S."/>
            <person name="Januszkiewicz K."/>
            <person name="Wedrychowicz H."/>
        </authorList>
    </citation>
    <scope>NUCLEOTIDE SEQUENCE [LARGE SCALE GENOMIC DNA]</scope>
    <source>
        <strain evidence="7 8">GAS242</strain>
    </source>
</reference>
<organism evidence="7 8">
    <name type="scientific">Bradyrhizobium erythrophlei</name>
    <dbReference type="NCBI Taxonomy" id="1437360"/>
    <lineage>
        <taxon>Bacteria</taxon>
        <taxon>Pseudomonadati</taxon>
        <taxon>Pseudomonadota</taxon>
        <taxon>Alphaproteobacteria</taxon>
        <taxon>Hyphomicrobiales</taxon>
        <taxon>Nitrobacteraceae</taxon>
        <taxon>Bradyrhizobium</taxon>
    </lineage>
</organism>
<feature type="domain" description="Aminomethyltransferase C-terminal" evidence="5">
    <location>
        <begin position="879"/>
        <end position="960"/>
    </location>
</feature>
<feature type="domain" description="SoxA A3" evidence="6">
    <location>
        <begin position="498"/>
        <end position="581"/>
    </location>
</feature>
<dbReference type="AlphaFoldDB" id="A0A1M5JXW3"/>
<dbReference type="InterPro" id="IPR029043">
    <property type="entry name" value="GcvT/YgfZ_C"/>
</dbReference>
<dbReference type="Pfam" id="PF01571">
    <property type="entry name" value="GCV_T"/>
    <property type="match status" value="1"/>
</dbReference>
<evidence type="ECO:0000256" key="1">
    <source>
        <dbReference type="ARBA" id="ARBA00008609"/>
    </source>
</evidence>
<dbReference type="Pfam" id="PF13510">
    <property type="entry name" value="Fer2_4"/>
    <property type="match status" value="1"/>
</dbReference>
<dbReference type="Pfam" id="PF07992">
    <property type="entry name" value="Pyr_redox_2"/>
    <property type="match status" value="1"/>
</dbReference>
<dbReference type="Pfam" id="PF08669">
    <property type="entry name" value="GCV_T_C"/>
    <property type="match status" value="1"/>
</dbReference>
<dbReference type="InterPro" id="IPR041854">
    <property type="entry name" value="BFD-like_2Fe2S-bd_dom_sf"/>
</dbReference>
<dbReference type="PANTHER" id="PTHR43757:SF2">
    <property type="entry name" value="AMINOMETHYLTRANSFERASE, MITOCHONDRIAL"/>
    <property type="match status" value="1"/>
</dbReference>
<dbReference type="InterPro" id="IPR041117">
    <property type="entry name" value="SoxA_A3"/>
</dbReference>
<sequence>MTVDSARLPADGWGLLLDRAQPVTFSFDGASHQGFAGDVVASALMASGRHVLSRSFKYHRPRGVLTMAGHDSNTMVQVGTEPNVRGDRRQIAPGLAVTSINRMGRLDFDWLAVLGLFSRFLPVGFYYKTFFRPHGAWRLFERPIRALAGLGTLDPKARHGHYDKQHLFCDVLVVGGGPAGLNAGIAAAESGAEVLLIDEWPAPGGSLLFGRMQGGRAEAEMKRLSLLSGASRIPNLRIMSDTTVSGLFVDNWASALKDNRLHKIRAKQTVLATGGYDQPLVFARNDLPGIMFADAAQRLMRLYGVRPGSRAVIATANRFGYDAALDLLDAGIEVAAIVDLRKSTDDSDRAAAKARGIRIVPNTTLVAAKGRRHVEAVAIASILDQDRRGPSEWIKCDLVLMSAGYAPAINLACHTGAKVAYDPTIAMHRATDLPAGVHVAGSVAGIWSEALAGDHGEQVGRAAAMAALGRGTAPPAAAEDAKARDITYPWPITESPGGKDFIDFDEDLRTRDITDSVHDGYDDIQLVKRYSTAGLGPSQGRHANLNTIRMVARATGRDIQKVGTTTFRPPLVPEKFGHLAGRGYEPTRLTAMHDRHLALGARMMAAGLWMRPAYYGPKEESAVAIVAEVRAVRENVGIIDVSTLGGLDIRGPDAAAFVDRIYTFNFLKQPVGRTRYALLTDESGVVIDDGVACRLHDQHFYVTATTSAVEQVYRLMGFWNQQWQLDVDIANVTAAYAGINIAGPKARSVIERLESDIDFSSTAFPYLAVRCGRLADIPVRVLRVGFVGEAGFEIHCPSGFGGKLWDLLVEAGRSFGIKPFGLEAQRVLRLEKGHVIVGQDTDGLTNPAEAGMTWALSKTKPAYLGKRSVDMQIAKGVGRVLAGFMLSDRNAPCPKENHLVIEGGDIVGRVTSAVLSPTLNKVIGLAYLPVSRSAVGSRFQVRIDGGRMVDAEVVPTPFYDPDNKRQEM</sequence>
<dbReference type="InterPro" id="IPR013977">
    <property type="entry name" value="GcvT_C"/>
</dbReference>
<proteinExistence type="inferred from homology"/>
<dbReference type="InterPro" id="IPR027266">
    <property type="entry name" value="TrmE/GcvT-like"/>
</dbReference>
<feature type="domain" description="FAD/NAD(P)-binding" evidence="4">
    <location>
        <begin position="170"/>
        <end position="444"/>
    </location>
</feature>
<dbReference type="InterPro" id="IPR023753">
    <property type="entry name" value="FAD/NAD-binding_dom"/>
</dbReference>
<evidence type="ECO:0000313" key="7">
    <source>
        <dbReference type="EMBL" id="SHG44863.1"/>
    </source>
</evidence>
<name>A0A1M5JXW3_9BRAD</name>
<evidence type="ECO:0000256" key="2">
    <source>
        <dbReference type="ARBA" id="ARBA00023002"/>
    </source>
</evidence>
<evidence type="ECO:0000259" key="6">
    <source>
        <dbReference type="Pfam" id="PF17806"/>
    </source>
</evidence>
<dbReference type="Pfam" id="PF17806">
    <property type="entry name" value="SO_alpha_A3"/>
    <property type="match status" value="1"/>
</dbReference>
<evidence type="ECO:0000259" key="4">
    <source>
        <dbReference type="Pfam" id="PF07992"/>
    </source>
</evidence>
<dbReference type="Gene3D" id="1.10.10.1100">
    <property type="entry name" value="BFD-like [2Fe-2S]-binding domain"/>
    <property type="match status" value="1"/>
</dbReference>
<protein>
    <submittedName>
        <fullName evidence="7">N-methylglutamate dehydrogenase subunit C</fullName>
    </submittedName>
</protein>
<dbReference type="Gene3D" id="3.50.50.60">
    <property type="entry name" value="FAD/NAD(P)-binding domain"/>
    <property type="match status" value="1"/>
</dbReference>
<dbReference type="SUPFAM" id="SSF103025">
    <property type="entry name" value="Folate-binding domain"/>
    <property type="match status" value="1"/>
</dbReference>
<dbReference type="OrthoDB" id="5287468at2"/>
<evidence type="ECO:0000313" key="8">
    <source>
        <dbReference type="Proteomes" id="UP000190675"/>
    </source>
</evidence>
<dbReference type="SUPFAM" id="SSF51905">
    <property type="entry name" value="FAD/NAD(P)-binding domain"/>
    <property type="match status" value="1"/>
</dbReference>
<dbReference type="GO" id="GO:0016491">
    <property type="term" value="F:oxidoreductase activity"/>
    <property type="evidence" value="ECO:0007669"/>
    <property type="project" value="UniProtKB-KW"/>
</dbReference>
<evidence type="ECO:0000259" key="3">
    <source>
        <dbReference type="Pfam" id="PF01571"/>
    </source>
</evidence>
<dbReference type="PRINTS" id="PR00411">
    <property type="entry name" value="PNDRDTASEI"/>
</dbReference>
<dbReference type="Gene3D" id="3.30.1360.120">
    <property type="entry name" value="Probable tRNA modification gtpase trme, domain 1"/>
    <property type="match status" value="1"/>
</dbReference>
<dbReference type="PRINTS" id="PR00368">
    <property type="entry name" value="FADPNR"/>
</dbReference>
<keyword evidence="2" id="KW-0560">Oxidoreductase</keyword>
<dbReference type="RefSeq" id="WP_079566250.1">
    <property type="nucleotide sequence ID" value="NZ_LT670818.1"/>
</dbReference>
<dbReference type="InterPro" id="IPR042204">
    <property type="entry name" value="2Fe-2S-bd_N"/>
</dbReference>
<dbReference type="SUPFAM" id="SSF101790">
    <property type="entry name" value="Aminomethyltransferase beta-barrel domain"/>
    <property type="match status" value="1"/>
</dbReference>
<dbReference type="InterPro" id="IPR006222">
    <property type="entry name" value="GCVT_N"/>
</dbReference>